<evidence type="ECO:0000313" key="1">
    <source>
        <dbReference type="EMBL" id="KKL04476.1"/>
    </source>
</evidence>
<dbReference type="EMBL" id="LAZR01044508">
    <property type="protein sequence ID" value="KKL04476.1"/>
    <property type="molecule type" value="Genomic_DNA"/>
</dbReference>
<proteinExistence type="predicted"/>
<sequence length="28" mass="3083">ITYLVHPADSLKVAQALAEKALEDKDED</sequence>
<organism evidence="1">
    <name type="scientific">marine sediment metagenome</name>
    <dbReference type="NCBI Taxonomy" id="412755"/>
    <lineage>
        <taxon>unclassified sequences</taxon>
        <taxon>metagenomes</taxon>
        <taxon>ecological metagenomes</taxon>
    </lineage>
</organism>
<comment type="caution">
    <text evidence="1">The sequence shown here is derived from an EMBL/GenBank/DDBJ whole genome shotgun (WGS) entry which is preliminary data.</text>
</comment>
<name>A0A0F9CFM9_9ZZZZ</name>
<feature type="non-terminal residue" evidence="1">
    <location>
        <position position="1"/>
    </location>
</feature>
<gene>
    <name evidence="1" type="ORF">LCGC14_2615720</name>
</gene>
<dbReference type="AlphaFoldDB" id="A0A0F9CFM9"/>
<accession>A0A0F9CFM9</accession>
<reference evidence="1" key="1">
    <citation type="journal article" date="2015" name="Nature">
        <title>Complex archaea that bridge the gap between prokaryotes and eukaryotes.</title>
        <authorList>
            <person name="Spang A."/>
            <person name="Saw J.H."/>
            <person name="Jorgensen S.L."/>
            <person name="Zaremba-Niedzwiedzka K."/>
            <person name="Martijn J."/>
            <person name="Lind A.E."/>
            <person name="van Eijk R."/>
            <person name="Schleper C."/>
            <person name="Guy L."/>
            <person name="Ettema T.J."/>
        </authorList>
    </citation>
    <scope>NUCLEOTIDE SEQUENCE</scope>
</reference>
<protein>
    <submittedName>
        <fullName evidence="1">Uncharacterized protein</fullName>
    </submittedName>
</protein>